<gene>
    <name evidence="1" type="ORF">LOK49_LG09G00702</name>
</gene>
<comment type="caution">
    <text evidence="1">The sequence shown here is derived from an EMBL/GenBank/DDBJ whole genome shotgun (WGS) entry which is preliminary data.</text>
</comment>
<name>A0ACC0GGV0_9ERIC</name>
<organism evidence="1 2">
    <name type="scientific">Camellia lanceoleosa</name>
    <dbReference type="NCBI Taxonomy" id="1840588"/>
    <lineage>
        <taxon>Eukaryota</taxon>
        <taxon>Viridiplantae</taxon>
        <taxon>Streptophyta</taxon>
        <taxon>Embryophyta</taxon>
        <taxon>Tracheophyta</taxon>
        <taxon>Spermatophyta</taxon>
        <taxon>Magnoliopsida</taxon>
        <taxon>eudicotyledons</taxon>
        <taxon>Gunneridae</taxon>
        <taxon>Pentapetalae</taxon>
        <taxon>asterids</taxon>
        <taxon>Ericales</taxon>
        <taxon>Theaceae</taxon>
        <taxon>Camellia</taxon>
    </lineage>
</organism>
<evidence type="ECO:0000313" key="2">
    <source>
        <dbReference type="Proteomes" id="UP001060215"/>
    </source>
</evidence>
<reference evidence="1 2" key="1">
    <citation type="journal article" date="2022" name="Plant J.">
        <title>Chromosome-level genome of Camellia lanceoleosa provides a valuable resource for understanding genome evolution and self-incompatibility.</title>
        <authorList>
            <person name="Gong W."/>
            <person name="Xiao S."/>
            <person name="Wang L."/>
            <person name="Liao Z."/>
            <person name="Chang Y."/>
            <person name="Mo W."/>
            <person name="Hu G."/>
            <person name="Li W."/>
            <person name="Zhao G."/>
            <person name="Zhu H."/>
            <person name="Hu X."/>
            <person name="Ji K."/>
            <person name="Xiang X."/>
            <person name="Song Q."/>
            <person name="Yuan D."/>
            <person name="Jin S."/>
            <person name="Zhang L."/>
        </authorList>
    </citation>
    <scope>NUCLEOTIDE SEQUENCE [LARGE SCALE GENOMIC DNA]</scope>
    <source>
        <strain evidence="1">SQ_2022a</strain>
    </source>
</reference>
<proteinExistence type="predicted"/>
<keyword evidence="2" id="KW-1185">Reference proteome</keyword>
<protein>
    <submittedName>
        <fullName evidence="1">Uncharacterized protein</fullName>
    </submittedName>
</protein>
<dbReference type="Proteomes" id="UP001060215">
    <property type="component" value="Chromosome 8"/>
</dbReference>
<evidence type="ECO:0000313" key="1">
    <source>
        <dbReference type="EMBL" id="KAI8000392.1"/>
    </source>
</evidence>
<dbReference type="EMBL" id="CM045765">
    <property type="protein sequence ID" value="KAI8000392.1"/>
    <property type="molecule type" value="Genomic_DNA"/>
</dbReference>
<sequence>MLLHQENTLNSAVTEPTNFSLSGWVPARHGSVKFSCDAAYCKSSSTAAALMILRDSKGNLLDGNSQVIEAFFAAQVEAHVVRLACIMAHAHNLSHVEIESDNQTVIQLSHHGNIVR</sequence>
<accession>A0ACC0GGV0</accession>